<organism evidence="9 10">
    <name type="scientific">Prevotella herbatica</name>
    <dbReference type="NCBI Taxonomy" id="2801997"/>
    <lineage>
        <taxon>Bacteria</taxon>
        <taxon>Pseudomonadati</taxon>
        <taxon>Bacteroidota</taxon>
        <taxon>Bacteroidia</taxon>
        <taxon>Bacteroidales</taxon>
        <taxon>Prevotellaceae</taxon>
        <taxon>Prevotella</taxon>
    </lineage>
</organism>
<dbReference type="PIRSF" id="PIRSF002756">
    <property type="entry name" value="PstS"/>
    <property type="match status" value="1"/>
</dbReference>
<dbReference type="InterPro" id="IPR024370">
    <property type="entry name" value="PBP_domain"/>
</dbReference>
<dbReference type="Gene3D" id="3.40.190.10">
    <property type="entry name" value="Periplasmic binding protein-like II"/>
    <property type="match status" value="2"/>
</dbReference>
<dbReference type="CDD" id="cd13565">
    <property type="entry name" value="PBP2_PstS"/>
    <property type="match status" value="1"/>
</dbReference>
<dbReference type="SUPFAM" id="SSF53850">
    <property type="entry name" value="Periplasmic binding protein-like II"/>
    <property type="match status" value="1"/>
</dbReference>
<accession>A0ABM7NWS9</accession>
<evidence type="ECO:0000256" key="5">
    <source>
        <dbReference type="ARBA" id="ARBA00022592"/>
    </source>
</evidence>
<name>A0ABM7NWS9_9BACT</name>
<evidence type="ECO:0000256" key="3">
    <source>
        <dbReference type="ARBA" id="ARBA00011529"/>
    </source>
</evidence>
<evidence type="ECO:0000256" key="2">
    <source>
        <dbReference type="ARBA" id="ARBA00008725"/>
    </source>
</evidence>
<keyword evidence="5 6" id="KW-0592">Phosphate transport</keyword>
<evidence type="ECO:0000256" key="4">
    <source>
        <dbReference type="ARBA" id="ARBA00022448"/>
    </source>
</evidence>
<evidence type="ECO:0000256" key="1">
    <source>
        <dbReference type="ARBA" id="ARBA00002841"/>
    </source>
</evidence>
<reference evidence="9 10" key="1">
    <citation type="journal article" date="2022" name="Int. J. Syst. Evol. Microbiol.">
        <title>Prevotella herbatica sp. nov., a plant polysaccharide-decomposing anaerobic bacterium isolated from a methanogenic reactor.</title>
        <authorList>
            <person name="Uek A."/>
            <person name="Tonouchi A."/>
            <person name="Kaku N."/>
            <person name="Ueki K."/>
        </authorList>
    </citation>
    <scope>NUCLEOTIDE SEQUENCE [LARGE SCALE GENOMIC DNA]</scope>
    <source>
        <strain evidence="9 10">WR041</strain>
    </source>
</reference>
<dbReference type="NCBIfam" id="TIGR00975">
    <property type="entry name" value="3a0107s03"/>
    <property type="match status" value="1"/>
</dbReference>
<dbReference type="EMBL" id="AP024484">
    <property type="protein sequence ID" value="BCS84976.1"/>
    <property type="molecule type" value="Genomic_DNA"/>
</dbReference>
<dbReference type="RefSeq" id="WP_207155150.1">
    <property type="nucleotide sequence ID" value="NZ_AP024484.1"/>
</dbReference>
<feature type="signal peptide" evidence="7">
    <location>
        <begin position="1"/>
        <end position="22"/>
    </location>
</feature>
<keyword evidence="4 6" id="KW-0813">Transport</keyword>
<dbReference type="Pfam" id="PF12849">
    <property type="entry name" value="PBP_like_2"/>
    <property type="match status" value="1"/>
</dbReference>
<keyword evidence="10" id="KW-1185">Reference proteome</keyword>
<evidence type="ECO:0000256" key="7">
    <source>
        <dbReference type="SAM" id="SignalP"/>
    </source>
</evidence>
<dbReference type="PANTHER" id="PTHR42996">
    <property type="entry name" value="PHOSPHATE-BINDING PROTEIN PSTS"/>
    <property type="match status" value="1"/>
</dbReference>
<keyword evidence="7" id="KW-0732">Signal</keyword>
<evidence type="ECO:0000313" key="10">
    <source>
        <dbReference type="Proteomes" id="UP001319045"/>
    </source>
</evidence>
<comment type="similarity">
    <text evidence="2 6">Belongs to the PstS family.</text>
</comment>
<evidence type="ECO:0000256" key="6">
    <source>
        <dbReference type="PIRNR" id="PIRNR002756"/>
    </source>
</evidence>
<feature type="domain" description="PBP" evidence="8">
    <location>
        <begin position="23"/>
        <end position="307"/>
    </location>
</feature>
<feature type="chain" id="PRO_5046887296" description="Phosphate-binding protein" evidence="7">
    <location>
        <begin position="23"/>
        <end position="345"/>
    </location>
</feature>
<evidence type="ECO:0000259" key="8">
    <source>
        <dbReference type="Pfam" id="PF12849"/>
    </source>
</evidence>
<comment type="function">
    <text evidence="1">Part of the ABC transporter complex PstSACB involved in phosphate import.</text>
</comment>
<dbReference type="Proteomes" id="UP001319045">
    <property type="component" value="Chromosome"/>
</dbReference>
<comment type="subunit">
    <text evidence="3">The complex is composed of two ATP-binding proteins (PstB), two transmembrane proteins (PstC and PstA) and a solute-binding protein (PstS).</text>
</comment>
<dbReference type="InterPro" id="IPR005673">
    <property type="entry name" value="ABC_phos-bd_PstS"/>
</dbReference>
<proteinExistence type="inferred from homology"/>
<gene>
    <name evidence="9" type="ORF">prwr041_08690</name>
</gene>
<dbReference type="InterPro" id="IPR050962">
    <property type="entry name" value="Phosphate-bind_PstS"/>
</dbReference>
<evidence type="ECO:0000313" key="9">
    <source>
        <dbReference type="EMBL" id="BCS84976.1"/>
    </source>
</evidence>
<dbReference type="PANTHER" id="PTHR42996:SF1">
    <property type="entry name" value="PHOSPHATE-BINDING PROTEIN PSTS"/>
    <property type="match status" value="1"/>
</dbReference>
<sequence>MKKSIVLVALLSLMTLGNKVSAQSISGAGATFPEPFYNAAFASYERAAHAKVTYGGIGSGGGIRSLKDKIVDFGASDAFLTNQELREMPAPIVHIPTCSGAVVVAYNLPGVKQIKLTPTVLASIFLGQIRNWNHPALRKLNPGVRFPNKEITVVHRSDGSGTTNMFTDYLTKVNKVWHSKVGAGKTVNWPVGVGAKGNPGVAGAIHQTQGSIGYIGSEYAFAQREPSALIQNKAGKFIKATVASTSAAGKGKIPADTRVMLTNSSAPTAYPIAGFTWLIIYKDQAYNNRSFAQAQATLKLIDWMVSRNAQALAVKTNYAPLPAGVAARAKAILRTVTYKGKRILK</sequence>
<protein>
    <recommendedName>
        <fullName evidence="6">Phosphate-binding protein</fullName>
    </recommendedName>
</protein>